<evidence type="ECO:0000313" key="4">
    <source>
        <dbReference type="Proteomes" id="UP000006514"/>
    </source>
</evidence>
<dbReference type="EMBL" id="JH687862">
    <property type="protein sequence ID" value="EJD36404.1"/>
    <property type="molecule type" value="Genomic_DNA"/>
</dbReference>
<evidence type="ECO:0000313" key="3">
    <source>
        <dbReference type="EMBL" id="EJD36404.1"/>
    </source>
</evidence>
<gene>
    <name evidence="3" type="ORF">AURDEDRAFT_140079</name>
</gene>
<dbReference type="eggNOG" id="ENOG502S2VE">
    <property type="taxonomic scope" value="Eukaryota"/>
</dbReference>
<dbReference type="InParanoid" id="J0WUF9"/>
<keyword evidence="2" id="KW-0812">Transmembrane</keyword>
<keyword evidence="2" id="KW-1133">Transmembrane helix</keyword>
<feature type="region of interest" description="Disordered" evidence="1">
    <location>
        <begin position="1"/>
        <end position="22"/>
    </location>
</feature>
<name>J0WUF9_AURST</name>
<evidence type="ECO:0000256" key="1">
    <source>
        <dbReference type="SAM" id="MobiDB-lite"/>
    </source>
</evidence>
<dbReference type="KEGG" id="adl:AURDEDRAFT_140079"/>
<dbReference type="Proteomes" id="UP000006514">
    <property type="component" value="Unassembled WGS sequence"/>
</dbReference>
<keyword evidence="2" id="KW-0472">Membrane</keyword>
<sequence>MHSLGFSPHRPTRAAQKVPADADDQGWKMRMRGLYLSHKHFIPAALWANTDQTQLKYAFGTDYTWEATGSKQVSVLGQEEKRAFTLNVRVSLSGELLPFQAIYQGKTNKSLPRNVVPGYERSQQLGFRFLPSKTDTYWSTQETMQDYVDTVVAPYFERQRIALGLPPHQRAIWMLDSWTVHRSAAFRAWMKAHHPLIFMLYVPANCTSLIRRRDRRRRRRRCEGS</sequence>
<evidence type="ECO:0000256" key="2">
    <source>
        <dbReference type="SAM" id="Phobius"/>
    </source>
</evidence>
<evidence type="ECO:0008006" key="5">
    <source>
        <dbReference type="Google" id="ProtNLM"/>
    </source>
</evidence>
<proteinExistence type="predicted"/>
<organism evidence="3 4">
    <name type="scientific">Auricularia subglabra (strain TFB-10046 / SS5)</name>
    <name type="common">White-rot fungus</name>
    <name type="synonym">Auricularia delicata (strain TFB10046)</name>
    <dbReference type="NCBI Taxonomy" id="717982"/>
    <lineage>
        <taxon>Eukaryota</taxon>
        <taxon>Fungi</taxon>
        <taxon>Dikarya</taxon>
        <taxon>Basidiomycota</taxon>
        <taxon>Agaricomycotina</taxon>
        <taxon>Agaricomycetes</taxon>
        <taxon>Auriculariales</taxon>
        <taxon>Auriculariaceae</taxon>
        <taxon>Auricularia</taxon>
    </lineage>
</organism>
<accession>J0WUF9</accession>
<reference evidence="4" key="1">
    <citation type="journal article" date="2012" name="Science">
        <title>The Paleozoic origin of enzymatic lignin decomposition reconstructed from 31 fungal genomes.</title>
        <authorList>
            <person name="Floudas D."/>
            <person name="Binder M."/>
            <person name="Riley R."/>
            <person name="Barry K."/>
            <person name="Blanchette R.A."/>
            <person name="Henrissat B."/>
            <person name="Martinez A.T."/>
            <person name="Otillar R."/>
            <person name="Spatafora J.W."/>
            <person name="Yadav J.S."/>
            <person name="Aerts A."/>
            <person name="Benoit I."/>
            <person name="Boyd A."/>
            <person name="Carlson A."/>
            <person name="Copeland A."/>
            <person name="Coutinho P.M."/>
            <person name="de Vries R.P."/>
            <person name="Ferreira P."/>
            <person name="Findley K."/>
            <person name="Foster B."/>
            <person name="Gaskell J."/>
            <person name="Glotzer D."/>
            <person name="Gorecki P."/>
            <person name="Heitman J."/>
            <person name="Hesse C."/>
            <person name="Hori C."/>
            <person name="Igarashi K."/>
            <person name="Jurgens J.A."/>
            <person name="Kallen N."/>
            <person name="Kersten P."/>
            <person name="Kohler A."/>
            <person name="Kuees U."/>
            <person name="Kumar T.K.A."/>
            <person name="Kuo A."/>
            <person name="LaButti K."/>
            <person name="Larrondo L.F."/>
            <person name="Lindquist E."/>
            <person name="Ling A."/>
            <person name="Lombard V."/>
            <person name="Lucas S."/>
            <person name="Lundell T."/>
            <person name="Martin R."/>
            <person name="McLaughlin D.J."/>
            <person name="Morgenstern I."/>
            <person name="Morin E."/>
            <person name="Murat C."/>
            <person name="Nagy L.G."/>
            <person name="Nolan M."/>
            <person name="Ohm R.A."/>
            <person name="Patyshakuliyeva A."/>
            <person name="Rokas A."/>
            <person name="Ruiz-Duenas F.J."/>
            <person name="Sabat G."/>
            <person name="Salamov A."/>
            <person name="Samejima M."/>
            <person name="Schmutz J."/>
            <person name="Slot J.C."/>
            <person name="St John F."/>
            <person name="Stenlid J."/>
            <person name="Sun H."/>
            <person name="Sun S."/>
            <person name="Syed K."/>
            <person name="Tsang A."/>
            <person name="Wiebenga A."/>
            <person name="Young D."/>
            <person name="Pisabarro A."/>
            <person name="Eastwood D.C."/>
            <person name="Martin F."/>
            <person name="Cullen D."/>
            <person name="Grigoriev I.V."/>
            <person name="Hibbett D.S."/>
        </authorList>
    </citation>
    <scope>NUCLEOTIDE SEQUENCE [LARGE SCALE GENOMIC DNA]</scope>
    <source>
        <strain evidence="4">TFB10046</strain>
    </source>
</reference>
<protein>
    <recommendedName>
        <fullName evidence="5">DDE-1 domain-containing protein</fullName>
    </recommendedName>
</protein>
<feature type="transmembrane region" description="Helical" evidence="2">
    <location>
        <begin position="192"/>
        <end position="210"/>
    </location>
</feature>
<dbReference type="AlphaFoldDB" id="J0WUF9"/>
<keyword evidence="4" id="KW-1185">Reference proteome</keyword>
<dbReference type="OrthoDB" id="3341102at2759"/>
<dbReference type="OMA" id="WANTDQT"/>